<accession>A0A6B9VAR1</accession>
<dbReference type="EMBL" id="CP031001">
    <property type="protein sequence ID" value="QHN77791.1"/>
    <property type="molecule type" value="Genomic_DNA"/>
</dbReference>
<evidence type="ECO:0000313" key="2">
    <source>
        <dbReference type="EMBL" id="QHN77792.1"/>
    </source>
</evidence>
<dbReference type="Proteomes" id="UP000464620">
    <property type="component" value="Chromosome B09"/>
</dbReference>
<sequence>MVILGAVLSARAVAVDLELLRNGATRRVLLLLNHGLCGRDSAAEERSSGGCRAAVEPVQRPPLFRFSCSFFIRVAVVTAGVAWSQGCVVGDLGLREEVPVTRLDYGIAF</sequence>
<evidence type="ECO:0000313" key="1">
    <source>
        <dbReference type="EMBL" id="QHN77791.1"/>
    </source>
</evidence>
<organism evidence="1 3">
    <name type="scientific">Arachis hypogaea</name>
    <name type="common">Peanut</name>
    <dbReference type="NCBI Taxonomy" id="3818"/>
    <lineage>
        <taxon>Eukaryota</taxon>
        <taxon>Viridiplantae</taxon>
        <taxon>Streptophyta</taxon>
        <taxon>Embryophyta</taxon>
        <taxon>Tracheophyta</taxon>
        <taxon>Spermatophyta</taxon>
        <taxon>Magnoliopsida</taxon>
        <taxon>eudicotyledons</taxon>
        <taxon>Gunneridae</taxon>
        <taxon>Pentapetalae</taxon>
        <taxon>rosids</taxon>
        <taxon>fabids</taxon>
        <taxon>Fabales</taxon>
        <taxon>Fabaceae</taxon>
        <taxon>Papilionoideae</taxon>
        <taxon>50 kb inversion clade</taxon>
        <taxon>dalbergioids sensu lato</taxon>
        <taxon>Dalbergieae</taxon>
        <taxon>Pterocarpus clade</taxon>
        <taxon>Arachis</taxon>
    </lineage>
</organism>
<protein>
    <submittedName>
        <fullName evidence="1">Uncharacterized protein</fullName>
    </submittedName>
</protein>
<dbReference type="AlphaFoldDB" id="A0A6B9VAR1"/>
<proteinExistence type="predicted"/>
<name>A0A6B9VAR1_ARAHY</name>
<reference evidence="1 3" key="1">
    <citation type="submission" date="2020-01" db="EMBL/GenBank/DDBJ databases">
        <title>Genome sequence of Arachis hypogaea, cultivar Shitouqi.</title>
        <authorList>
            <person name="Zhuang W."/>
            <person name="Chen H."/>
            <person name="Varshney R."/>
            <person name="Wang D."/>
            <person name="Ming R."/>
        </authorList>
    </citation>
    <scope>NUCLEOTIDE SEQUENCE [LARGE SCALE GENOMIC DNA]</scope>
    <source>
        <tissue evidence="1">Young leaf</tissue>
    </source>
</reference>
<dbReference type="EMBL" id="CP031001">
    <property type="protein sequence ID" value="QHN77792.1"/>
    <property type="molecule type" value="Genomic_DNA"/>
</dbReference>
<evidence type="ECO:0000313" key="3">
    <source>
        <dbReference type="Proteomes" id="UP000464620"/>
    </source>
</evidence>
<gene>
    <name evidence="1" type="ORF">DS421_19g655860</name>
    <name evidence="2" type="ORF">DS421_19g655870</name>
</gene>